<dbReference type="PANTHER" id="PTHR45636:SF50">
    <property type="entry name" value="EYEGONE, ISOFORM A-RELATED"/>
    <property type="match status" value="1"/>
</dbReference>
<feature type="compositionally biased region" description="Low complexity" evidence="12">
    <location>
        <begin position="185"/>
        <end position="195"/>
    </location>
</feature>
<dbReference type="CDD" id="cd00086">
    <property type="entry name" value="homeodomain"/>
    <property type="match status" value="1"/>
</dbReference>
<keyword evidence="14" id="KW-1185">Reference proteome</keyword>
<feature type="compositionally biased region" description="Low complexity" evidence="12">
    <location>
        <begin position="203"/>
        <end position="217"/>
    </location>
</feature>
<keyword evidence="6 10" id="KW-0238">DNA-binding</keyword>
<keyword evidence="9 10" id="KW-0539">Nucleus</keyword>
<keyword evidence="4" id="KW-0563">Paired box</keyword>
<dbReference type="Pfam" id="PF00292">
    <property type="entry name" value="PAX"/>
    <property type="match status" value="1"/>
</dbReference>
<keyword evidence="5" id="KW-0805">Transcription regulation</keyword>
<reference evidence="13" key="1">
    <citation type="submission" date="2021-02" db="EMBL/GenBank/DDBJ databases">
        <authorList>
            <person name="Bekaert M."/>
        </authorList>
    </citation>
    <scope>NUCLEOTIDE SEQUENCE</scope>
    <source>
        <strain evidence="13">IoA-00</strain>
    </source>
</reference>
<feature type="compositionally biased region" description="Low complexity" evidence="12">
    <location>
        <begin position="154"/>
        <end position="175"/>
    </location>
</feature>
<dbReference type="PROSITE" id="PS50071">
    <property type="entry name" value="HOMEOBOX_2"/>
    <property type="match status" value="1"/>
</dbReference>
<feature type="compositionally biased region" description="Basic and acidic residues" evidence="12">
    <location>
        <begin position="528"/>
        <end position="538"/>
    </location>
</feature>
<dbReference type="Gene3D" id="1.10.10.10">
    <property type="entry name" value="Winged helix-like DNA-binding domain superfamily/Winged helix DNA-binding domain"/>
    <property type="match status" value="1"/>
</dbReference>
<feature type="compositionally biased region" description="Acidic residues" evidence="12">
    <location>
        <begin position="518"/>
        <end position="527"/>
    </location>
</feature>
<dbReference type="SMART" id="SM00389">
    <property type="entry name" value="HOX"/>
    <property type="match status" value="1"/>
</dbReference>
<keyword evidence="3" id="KW-0217">Developmental protein</keyword>
<evidence type="ECO:0000256" key="4">
    <source>
        <dbReference type="ARBA" id="ARBA00022724"/>
    </source>
</evidence>
<evidence type="ECO:0000256" key="7">
    <source>
        <dbReference type="ARBA" id="ARBA00023155"/>
    </source>
</evidence>
<feature type="region of interest" description="Disordered" evidence="12">
    <location>
        <begin position="321"/>
        <end position="368"/>
    </location>
</feature>
<feature type="compositionally biased region" description="Acidic residues" evidence="12">
    <location>
        <begin position="555"/>
        <end position="573"/>
    </location>
</feature>
<evidence type="ECO:0000256" key="6">
    <source>
        <dbReference type="ARBA" id="ARBA00023125"/>
    </source>
</evidence>
<feature type="DNA-binding region" description="Homeobox" evidence="10">
    <location>
        <begin position="361"/>
        <end position="420"/>
    </location>
</feature>
<evidence type="ECO:0000313" key="13">
    <source>
        <dbReference type="EMBL" id="CAF2968711.1"/>
    </source>
</evidence>
<dbReference type="GO" id="GO:0000981">
    <property type="term" value="F:DNA-binding transcription factor activity, RNA polymerase II-specific"/>
    <property type="evidence" value="ECO:0007669"/>
    <property type="project" value="InterPro"/>
</dbReference>
<dbReference type="InterPro" id="IPR001356">
    <property type="entry name" value="HD"/>
</dbReference>
<dbReference type="GO" id="GO:0005634">
    <property type="term" value="C:nucleus"/>
    <property type="evidence" value="ECO:0007669"/>
    <property type="project" value="UniProtKB-SubCell"/>
</dbReference>
<evidence type="ECO:0000256" key="10">
    <source>
        <dbReference type="PROSITE-ProRule" id="PRU00108"/>
    </source>
</evidence>
<feature type="region of interest" description="Disordered" evidence="12">
    <location>
        <begin position="154"/>
        <end position="236"/>
    </location>
</feature>
<keyword evidence="8" id="KW-0804">Transcription</keyword>
<dbReference type="OrthoDB" id="3225452at2759"/>
<evidence type="ECO:0000256" key="3">
    <source>
        <dbReference type="ARBA" id="ARBA00022473"/>
    </source>
</evidence>
<evidence type="ECO:0000256" key="9">
    <source>
        <dbReference type="ARBA" id="ARBA00023242"/>
    </source>
</evidence>
<evidence type="ECO:0000313" key="14">
    <source>
        <dbReference type="Proteomes" id="UP000675881"/>
    </source>
</evidence>
<dbReference type="InterPro" id="IPR017970">
    <property type="entry name" value="Homeobox_CS"/>
</dbReference>
<dbReference type="SUPFAM" id="SSF46689">
    <property type="entry name" value="Homeodomain-like"/>
    <property type="match status" value="2"/>
</dbReference>
<dbReference type="InterPro" id="IPR001523">
    <property type="entry name" value="Paired_dom"/>
</dbReference>
<comment type="subcellular location">
    <subcellularLocation>
        <location evidence="1 10 11">Nucleus</location>
    </subcellularLocation>
</comment>
<dbReference type="PROSITE" id="PS00027">
    <property type="entry name" value="HOMEOBOX_1"/>
    <property type="match status" value="1"/>
</dbReference>
<evidence type="ECO:0000256" key="12">
    <source>
        <dbReference type="SAM" id="MobiDB-lite"/>
    </source>
</evidence>
<dbReference type="PANTHER" id="PTHR45636">
    <property type="entry name" value="PAIRED BOX PROTEIN PAX-6-RELATED-RELATED"/>
    <property type="match status" value="1"/>
</dbReference>
<dbReference type="Proteomes" id="UP000675881">
    <property type="component" value="Chromosome 6"/>
</dbReference>
<sequence>MSDLETVLCLCLGGRLKCICETKEERHLNQKSGISLETPLSSQTNMSKVPPIIHPIPLPPGNGSSLFASQLRSLYGLDPSLSGIGSSPSTSPSNNHSTLIAAAAAAAAANAANPNLLPTLSMLSVHHRQLIELQARYAAAARLAASGLQIPTTPSPNLLSSSHSGVAESSSPPSSLITVPKLAVSSSSSSTTADSPPSPTPLPQTSLSPSHRPSSPSDLPPPRIIPEHRPTGRVPENPTIFAWEIREKLISDGVCTNSTAPSVSSINRILRNRAAERAAAEFARAAGFGGIYGNGSSPYSWNGSPGNPPYSGSFLSSLNTSGGLSHGTSNGGDDLNSSSSPKLELDQKSEGGSSDDDRPQFRRSRTSFSPDQLEFLEKEFEKSHYPDLKTREELSSVTKLSEARIQVWFSNRRAKWRRHHRMSLFRPYDLSGSKGSPMSGHESPSPPLSNAPTVVQHTAPSLLPFSTGTSTANNLPGGLSLMDGHVRTFPPHLMFPFPLISLKQHANLQAAKDICPKDDEEEEDEDIGDHLVEGKRTGEEEDEDLEVEHEAKEEIEMDQEDDSKDDDVNVDES</sequence>
<feature type="region of interest" description="Disordered" evidence="12">
    <location>
        <begin position="431"/>
        <end position="454"/>
    </location>
</feature>
<dbReference type="Pfam" id="PF00046">
    <property type="entry name" value="Homeodomain"/>
    <property type="match status" value="1"/>
</dbReference>
<evidence type="ECO:0000256" key="2">
    <source>
        <dbReference type="ARBA" id="ARBA00005733"/>
    </source>
</evidence>
<dbReference type="InterPro" id="IPR036388">
    <property type="entry name" value="WH-like_DNA-bd_sf"/>
</dbReference>
<feature type="region of interest" description="Disordered" evidence="12">
    <location>
        <begin position="517"/>
        <end position="573"/>
    </location>
</feature>
<name>A0A7R8CYD4_LEPSM</name>
<dbReference type="InterPro" id="IPR009057">
    <property type="entry name" value="Homeodomain-like_sf"/>
</dbReference>
<evidence type="ECO:0000256" key="8">
    <source>
        <dbReference type="ARBA" id="ARBA00023163"/>
    </source>
</evidence>
<dbReference type="FunFam" id="1.10.10.60:FF:000307">
    <property type="entry name" value="Eyegone, isoform A"/>
    <property type="match status" value="1"/>
</dbReference>
<dbReference type="Gene3D" id="1.10.10.60">
    <property type="entry name" value="Homeodomain-like"/>
    <property type="match status" value="1"/>
</dbReference>
<proteinExistence type="inferred from homology"/>
<dbReference type="PROSITE" id="PS51057">
    <property type="entry name" value="PAIRED_2"/>
    <property type="match status" value="1"/>
</dbReference>
<dbReference type="EMBL" id="HG994585">
    <property type="protein sequence ID" value="CAF2968711.1"/>
    <property type="molecule type" value="Genomic_DNA"/>
</dbReference>
<feature type="compositionally biased region" description="Low complexity" evidence="12">
    <location>
        <begin position="331"/>
        <end position="340"/>
    </location>
</feature>
<organism evidence="13 14">
    <name type="scientific">Lepeophtheirus salmonis</name>
    <name type="common">Salmon louse</name>
    <name type="synonym">Caligus salmonis</name>
    <dbReference type="NCBI Taxonomy" id="72036"/>
    <lineage>
        <taxon>Eukaryota</taxon>
        <taxon>Metazoa</taxon>
        <taxon>Ecdysozoa</taxon>
        <taxon>Arthropoda</taxon>
        <taxon>Crustacea</taxon>
        <taxon>Multicrustacea</taxon>
        <taxon>Hexanauplia</taxon>
        <taxon>Copepoda</taxon>
        <taxon>Siphonostomatoida</taxon>
        <taxon>Caligidae</taxon>
        <taxon>Lepeophtheirus</taxon>
    </lineage>
</organism>
<keyword evidence="7 10" id="KW-0371">Homeobox</keyword>
<dbReference type="GO" id="GO:0000978">
    <property type="term" value="F:RNA polymerase II cis-regulatory region sequence-specific DNA binding"/>
    <property type="evidence" value="ECO:0007669"/>
    <property type="project" value="TreeGrafter"/>
</dbReference>
<accession>A0A7R8CYD4</accession>
<gene>
    <name evidence="13" type="ORF">LSAA_11627</name>
</gene>
<dbReference type="AlphaFoldDB" id="A0A7R8CYD4"/>
<evidence type="ECO:0000256" key="1">
    <source>
        <dbReference type="ARBA" id="ARBA00004123"/>
    </source>
</evidence>
<comment type="similarity">
    <text evidence="2">Belongs to the paired homeobox family.</text>
</comment>
<evidence type="ECO:0000256" key="11">
    <source>
        <dbReference type="RuleBase" id="RU000682"/>
    </source>
</evidence>
<dbReference type="InterPro" id="IPR043565">
    <property type="entry name" value="PAX_fam"/>
</dbReference>
<feature type="compositionally biased region" description="Basic and acidic residues" evidence="12">
    <location>
        <begin position="343"/>
        <end position="360"/>
    </location>
</feature>
<protein>
    <submittedName>
        <fullName evidence="13">PAX6</fullName>
    </submittedName>
</protein>
<evidence type="ECO:0000256" key="5">
    <source>
        <dbReference type="ARBA" id="ARBA00023015"/>
    </source>
</evidence>